<dbReference type="AlphaFoldDB" id="A0AAD9W2R5"/>
<protein>
    <submittedName>
        <fullName evidence="1">Uncharacterized protein</fullName>
    </submittedName>
</protein>
<evidence type="ECO:0000313" key="2">
    <source>
        <dbReference type="Proteomes" id="UP001265746"/>
    </source>
</evidence>
<sequence>MVVMAVVRLLESQARAFGKQHDYPHPVKVMAVCTRTRRRPGNGSDKTCPYLRGQMGKPGQTVLGCHERQLASPWACSGRVERPTAPVAWPWRGIARLHVLGSLHMALRVPLCSFGALFCSPLQIVEKTGSRFVRVASYALRGSRPEYHAAPRLLGVIHLHLHSICS</sequence>
<reference evidence="1" key="1">
    <citation type="submission" date="2023-06" db="EMBL/GenBank/DDBJ databases">
        <authorList>
            <person name="Noh H."/>
        </authorList>
    </citation>
    <scope>NUCLEOTIDE SEQUENCE</scope>
    <source>
        <strain evidence="1">DUCC20226</strain>
    </source>
</reference>
<proteinExistence type="predicted"/>
<name>A0AAD9W2R5_PHOAM</name>
<dbReference type="EMBL" id="JAUJFL010000003">
    <property type="protein sequence ID" value="KAK2606501.1"/>
    <property type="molecule type" value="Genomic_DNA"/>
</dbReference>
<comment type="caution">
    <text evidence="1">The sequence shown here is derived from an EMBL/GenBank/DDBJ whole genome shotgun (WGS) entry which is preliminary data.</text>
</comment>
<dbReference type="Proteomes" id="UP001265746">
    <property type="component" value="Unassembled WGS sequence"/>
</dbReference>
<accession>A0AAD9W2R5</accession>
<keyword evidence="2" id="KW-1185">Reference proteome</keyword>
<gene>
    <name evidence="1" type="ORF">N8I77_005244</name>
</gene>
<organism evidence="1 2">
    <name type="scientific">Phomopsis amygdali</name>
    <name type="common">Fusicoccum amygdali</name>
    <dbReference type="NCBI Taxonomy" id="1214568"/>
    <lineage>
        <taxon>Eukaryota</taxon>
        <taxon>Fungi</taxon>
        <taxon>Dikarya</taxon>
        <taxon>Ascomycota</taxon>
        <taxon>Pezizomycotina</taxon>
        <taxon>Sordariomycetes</taxon>
        <taxon>Sordariomycetidae</taxon>
        <taxon>Diaporthales</taxon>
        <taxon>Diaporthaceae</taxon>
        <taxon>Diaporthe</taxon>
    </lineage>
</organism>
<evidence type="ECO:0000313" key="1">
    <source>
        <dbReference type="EMBL" id="KAK2606501.1"/>
    </source>
</evidence>